<proteinExistence type="inferred from homology"/>
<dbReference type="EMBL" id="JBHRYJ010000001">
    <property type="protein sequence ID" value="MFC3674867.1"/>
    <property type="molecule type" value="Genomic_DNA"/>
</dbReference>
<dbReference type="Gene3D" id="3.40.50.720">
    <property type="entry name" value="NAD(P)-binding Rossmann-like Domain"/>
    <property type="match status" value="1"/>
</dbReference>
<evidence type="ECO:0000313" key="5">
    <source>
        <dbReference type="Proteomes" id="UP001595711"/>
    </source>
</evidence>
<feature type="domain" description="NAD-dependent epimerase/dehydratase" evidence="3">
    <location>
        <begin position="8"/>
        <end position="243"/>
    </location>
</feature>
<dbReference type="Pfam" id="PF01370">
    <property type="entry name" value="Epimerase"/>
    <property type="match status" value="1"/>
</dbReference>
<evidence type="ECO:0000256" key="1">
    <source>
        <dbReference type="ARBA" id="ARBA00005125"/>
    </source>
</evidence>
<dbReference type="PANTHER" id="PTHR43000">
    <property type="entry name" value="DTDP-D-GLUCOSE 4,6-DEHYDRATASE-RELATED"/>
    <property type="match status" value="1"/>
</dbReference>
<comment type="caution">
    <text evidence="4">The sequence shown here is derived from an EMBL/GenBank/DDBJ whole genome shotgun (WGS) entry which is preliminary data.</text>
</comment>
<evidence type="ECO:0000313" key="4">
    <source>
        <dbReference type="EMBL" id="MFC3674867.1"/>
    </source>
</evidence>
<dbReference type="RefSeq" id="WP_379722400.1">
    <property type="nucleotide sequence ID" value="NZ_JBHRYJ010000001.1"/>
</dbReference>
<comment type="similarity">
    <text evidence="2">Belongs to the NAD(P)-dependent epimerase/dehydratase family.</text>
</comment>
<dbReference type="InterPro" id="IPR036291">
    <property type="entry name" value="NAD(P)-bd_dom_sf"/>
</dbReference>
<dbReference type="Proteomes" id="UP001595711">
    <property type="component" value="Unassembled WGS sequence"/>
</dbReference>
<gene>
    <name evidence="4" type="ORF">ACFOOQ_04875</name>
</gene>
<protein>
    <submittedName>
        <fullName evidence="4">NAD-dependent epimerase/dehydratase family protein</fullName>
    </submittedName>
</protein>
<reference evidence="5" key="1">
    <citation type="journal article" date="2019" name="Int. J. Syst. Evol. Microbiol.">
        <title>The Global Catalogue of Microorganisms (GCM) 10K type strain sequencing project: providing services to taxonomists for standard genome sequencing and annotation.</title>
        <authorList>
            <consortium name="The Broad Institute Genomics Platform"/>
            <consortium name="The Broad Institute Genome Sequencing Center for Infectious Disease"/>
            <person name="Wu L."/>
            <person name="Ma J."/>
        </authorList>
    </citation>
    <scope>NUCLEOTIDE SEQUENCE [LARGE SCALE GENOMIC DNA]</scope>
    <source>
        <strain evidence="5">KCTC 42182</strain>
    </source>
</reference>
<sequence length="338" mass="37039">MSLKDLAVVTGGAGFIGSHMVDLLLDEGFRVHVVDDFSGGHRNNLAHHGGNTDLEVFDQDIRSLPSGSPIFSGARYVFHFAGIGDIVPSIERPLDYMDINVQGTVRVLECARHAGVEKFVYASSSSCYGLAATPTREDHPINPQYPYALSKYQGEQAVFHWRQVYGLPANAVCIFNAYGPRVRTTGAYGAVFGVFFKQKLAGKPFTVVGDGTQSRDFIYVTDVARAFLAAARTPLSGERFNVGAGNPRTVNELVDLLGGPVVYVPKRPGEPDCTFADISRIRAALGWEPQVDFRQGVQRMMQHIDHWKDAPLWDPDSIAEATKSWFSCLGADRQGGRQ</sequence>
<name>A0ABV7VCT5_9PROT</name>
<dbReference type="InterPro" id="IPR001509">
    <property type="entry name" value="Epimerase_deHydtase"/>
</dbReference>
<evidence type="ECO:0000259" key="3">
    <source>
        <dbReference type="Pfam" id="PF01370"/>
    </source>
</evidence>
<keyword evidence="5" id="KW-1185">Reference proteome</keyword>
<accession>A0ABV7VCT5</accession>
<evidence type="ECO:0000256" key="2">
    <source>
        <dbReference type="ARBA" id="ARBA00007637"/>
    </source>
</evidence>
<dbReference type="SUPFAM" id="SSF51735">
    <property type="entry name" value="NAD(P)-binding Rossmann-fold domains"/>
    <property type="match status" value="1"/>
</dbReference>
<organism evidence="4 5">
    <name type="scientific">Ferrovibrio xuzhouensis</name>
    <dbReference type="NCBI Taxonomy" id="1576914"/>
    <lineage>
        <taxon>Bacteria</taxon>
        <taxon>Pseudomonadati</taxon>
        <taxon>Pseudomonadota</taxon>
        <taxon>Alphaproteobacteria</taxon>
        <taxon>Rhodospirillales</taxon>
        <taxon>Rhodospirillaceae</taxon>
        <taxon>Ferrovibrio</taxon>
    </lineage>
</organism>
<dbReference type="Gene3D" id="3.90.25.10">
    <property type="entry name" value="UDP-galactose 4-epimerase, domain 1"/>
    <property type="match status" value="1"/>
</dbReference>
<comment type="pathway">
    <text evidence="1">Bacterial outer membrane biogenesis; LPS O-antigen biosynthesis.</text>
</comment>